<gene>
    <name evidence="1" type="ORF">BDA99DRAFT_568178</name>
</gene>
<organism evidence="1 2">
    <name type="scientific">Phascolomyces articulosus</name>
    <dbReference type="NCBI Taxonomy" id="60185"/>
    <lineage>
        <taxon>Eukaryota</taxon>
        <taxon>Fungi</taxon>
        <taxon>Fungi incertae sedis</taxon>
        <taxon>Mucoromycota</taxon>
        <taxon>Mucoromycotina</taxon>
        <taxon>Mucoromycetes</taxon>
        <taxon>Mucorales</taxon>
        <taxon>Lichtheimiaceae</taxon>
        <taxon>Phascolomyces</taxon>
    </lineage>
</organism>
<name>A0AAD5KM99_9FUNG</name>
<protein>
    <submittedName>
        <fullName evidence="1">Uncharacterized protein</fullName>
    </submittedName>
</protein>
<evidence type="ECO:0000313" key="2">
    <source>
        <dbReference type="Proteomes" id="UP001209540"/>
    </source>
</evidence>
<evidence type="ECO:0000313" key="1">
    <source>
        <dbReference type="EMBL" id="KAI9275506.1"/>
    </source>
</evidence>
<comment type="caution">
    <text evidence="1">The sequence shown here is derived from an EMBL/GenBank/DDBJ whole genome shotgun (WGS) entry which is preliminary data.</text>
</comment>
<dbReference type="AlphaFoldDB" id="A0AAD5KM99"/>
<accession>A0AAD5KM99</accession>
<reference evidence="1" key="1">
    <citation type="journal article" date="2022" name="IScience">
        <title>Evolution of zygomycete secretomes and the origins of terrestrial fungal ecologies.</title>
        <authorList>
            <person name="Chang Y."/>
            <person name="Wang Y."/>
            <person name="Mondo S."/>
            <person name="Ahrendt S."/>
            <person name="Andreopoulos W."/>
            <person name="Barry K."/>
            <person name="Beard J."/>
            <person name="Benny G.L."/>
            <person name="Blankenship S."/>
            <person name="Bonito G."/>
            <person name="Cuomo C."/>
            <person name="Desiro A."/>
            <person name="Gervers K.A."/>
            <person name="Hundley H."/>
            <person name="Kuo A."/>
            <person name="LaButti K."/>
            <person name="Lang B.F."/>
            <person name="Lipzen A."/>
            <person name="O'Donnell K."/>
            <person name="Pangilinan J."/>
            <person name="Reynolds N."/>
            <person name="Sandor L."/>
            <person name="Smith M.E."/>
            <person name="Tsang A."/>
            <person name="Grigoriev I.V."/>
            <person name="Stajich J.E."/>
            <person name="Spatafora J.W."/>
        </authorList>
    </citation>
    <scope>NUCLEOTIDE SEQUENCE</scope>
    <source>
        <strain evidence="1">RSA 2281</strain>
    </source>
</reference>
<reference evidence="1" key="2">
    <citation type="submission" date="2023-02" db="EMBL/GenBank/DDBJ databases">
        <authorList>
            <consortium name="DOE Joint Genome Institute"/>
            <person name="Mondo S.J."/>
            <person name="Chang Y."/>
            <person name="Wang Y."/>
            <person name="Ahrendt S."/>
            <person name="Andreopoulos W."/>
            <person name="Barry K."/>
            <person name="Beard J."/>
            <person name="Benny G.L."/>
            <person name="Blankenship S."/>
            <person name="Bonito G."/>
            <person name="Cuomo C."/>
            <person name="Desiro A."/>
            <person name="Gervers K.A."/>
            <person name="Hundley H."/>
            <person name="Kuo A."/>
            <person name="LaButti K."/>
            <person name="Lang B.F."/>
            <person name="Lipzen A."/>
            <person name="O'Donnell K."/>
            <person name="Pangilinan J."/>
            <person name="Reynolds N."/>
            <person name="Sandor L."/>
            <person name="Smith M.W."/>
            <person name="Tsang A."/>
            <person name="Grigoriev I.V."/>
            <person name="Stajich J.E."/>
            <person name="Spatafora J.W."/>
        </authorList>
    </citation>
    <scope>NUCLEOTIDE SEQUENCE</scope>
    <source>
        <strain evidence="1">RSA 2281</strain>
    </source>
</reference>
<keyword evidence="2" id="KW-1185">Reference proteome</keyword>
<dbReference type="Proteomes" id="UP001209540">
    <property type="component" value="Unassembled WGS sequence"/>
</dbReference>
<proteinExistence type="predicted"/>
<sequence length="240" mass="27813">MDHERTLFTHLRCCETIYGDHIEKNGFIVNATLFLFFLCCGRGFKNGGIKSNKCAAQITFSFQYLFKLLFVEKRNRKATGGEFRNGVKVFADAITNDFVSRMNTWAAFFDTITSFMLLTLSSCSFEIFRFHDCLLRDDYPDVIENDIVVKIWENISKPDETIEHFYSFTLYSKVDLRNISDKVFRGKRMEIDDANAERNYYVKKSTGFEPLQVLLPVRIDARSGRGSYEEASKNPYYPGA</sequence>
<dbReference type="EMBL" id="JAIXMP010000003">
    <property type="protein sequence ID" value="KAI9275506.1"/>
    <property type="molecule type" value="Genomic_DNA"/>
</dbReference>